<sequence>MTDTAIRAVRRARDLTSAALSGERRASGTRHPLAAAAMAVPPAVLLVVAFGGWHAVVIQASSVAGLMGR</sequence>
<feature type="transmembrane region" description="Helical" evidence="1">
    <location>
        <begin position="33"/>
        <end position="56"/>
    </location>
</feature>
<comment type="caution">
    <text evidence="2">The sequence shown here is derived from an EMBL/GenBank/DDBJ whole genome shotgun (WGS) entry which is preliminary data.</text>
</comment>
<keyword evidence="3" id="KW-1185">Reference proteome</keyword>
<keyword evidence="1" id="KW-1133">Transmembrane helix</keyword>
<gene>
    <name evidence="2" type="ORF">NGB36_19480</name>
</gene>
<evidence type="ECO:0000313" key="2">
    <source>
        <dbReference type="EMBL" id="MCQ4082729.1"/>
    </source>
</evidence>
<evidence type="ECO:0000313" key="3">
    <source>
        <dbReference type="Proteomes" id="UP001057702"/>
    </source>
</evidence>
<keyword evidence="1" id="KW-0472">Membrane</keyword>
<proteinExistence type="predicted"/>
<organism evidence="2 3">
    <name type="scientific">Streptomyces humicola</name>
    <dbReference type="NCBI Taxonomy" id="2953240"/>
    <lineage>
        <taxon>Bacteria</taxon>
        <taxon>Bacillati</taxon>
        <taxon>Actinomycetota</taxon>
        <taxon>Actinomycetes</taxon>
        <taxon>Kitasatosporales</taxon>
        <taxon>Streptomycetaceae</taxon>
        <taxon>Streptomyces</taxon>
    </lineage>
</organism>
<evidence type="ECO:0000256" key="1">
    <source>
        <dbReference type="SAM" id="Phobius"/>
    </source>
</evidence>
<name>A0ABT1PYG6_9ACTN</name>
<keyword evidence="1" id="KW-0812">Transmembrane</keyword>
<dbReference type="RefSeq" id="WP_255921692.1">
    <property type="nucleotide sequence ID" value="NZ_JANFNG010000015.1"/>
</dbReference>
<accession>A0ABT1PYG6</accession>
<dbReference type="EMBL" id="JANFNG010000015">
    <property type="protein sequence ID" value="MCQ4082729.1"/>
    <property type="molecule type" value="Genomic_DNA"/>
</dbReference>
<reference evidence="2" key="1">
    <citation type="submission" date="2022-06" db="EMBL/GenBank/DDBJ databases">
        <title>Draft genome sequence of Streptomyces sp. RB6PN25 isolated from peat swamp forest in Thailand.</title>
        <authorList>
            <person name="Duangmal K."/>
            <person name="Klaysubun C."/>
        </authorList>
    </citation>
    <scope>NUCLEOTIDE SEQUENCE</scope>
    <source>
        <strain evidence="2">RB6PN25</strain>
    </source>
</reference>
<protein>
    <submittedName>
        <fullName evidence="2">Uncharacterized protein</fullName>
    </submittedName>
</protein>
<dbReference type="Proteomes" id="UP001057702">
    <property type="component" value="Unassembled WGS sequence"/>
</dbReference>